<dbReference type="PANTHER" id="PTHR32322">
    <property type="entry name" value="INNER MEMBRANE TRANSPORTER"/>
    <property type="match status" value="1"/>
</dbReference>
<dbReference type="RefSeq" id="WP_161760670.1">
    <property type="nucleotide sequence ID" value="NZ_JAAATX020000001.1"/>
</dbReference>
<dbReference type="Pfam" id="PF00892">
    <property type="entry name" value="EamA"/>
    <property type="match status" value="2"/>
</dbReference>
<evidence type="ECO:0000256" key="2">
    <source>
        <dbReference type="ARBA" id="ARBA00007362"/>
    </source>
</evidence>
<reference evidence="8 9" key="1">
    <citation type="submission" date="2021-06" db="EMBL/GenBank/DDBJ databases">
        <title>Rhodobacteraceae bacterium strain HSP-20.</title>
        <authorList>
            <person name="Chen W.-M."/>
        </authorList>
    </citation>
    <scope>NUCLEOTIDE SEQUENCE [LARGE SCALE GENOMIC DNA]</scope>
    <source>
        <strain evidence="8 9">HSP-20</strain>
    </source>
</reference>
<evidence type="ECO:0000256" key="4">
    <source>
        <dbReference type="ARBA" id="ARBA00022989"/>
    </source>
</evidence>
<evidence type="ECO:0000256" key="3">
    <source>
        <dbReference type="ARBA" id="ARBA00022692"/>
    </source>
</evidence>
<organism evidence="8 9">
    <name type="scientific">Paragemmobacter amnigenus</name>
    <dbReference type="NCBI Taxonomy" id="2852097"/>
    <lineage>
        <taxon>Bacteria</taxon>
        <taxon>Pseudomonadati</taxon>
        <taxon>Pseudomonadota</taxon>
        <taxon>Alphaproteobacteria</taxon>
        <taxon>Rhodobacterales</taxon>
        <taxon>Paracoccaceae</taxon>
        <taxon>Paragemmobacter</taxon>
    </lineage>
</organism>
<keyword evidence="9" id="KW-1185">Reference proteome</keyword>
<accession>A0ABS6IZR0</accession>
<feature type="transmembrane region" description="Helical" evidence="6">
    <location>
        <begin position="276"/>
        <end position="294"/>
    </location>
</feature>
<protein>
    <submittedName>
        <fullName evidence="8">DMT family transporter</fullName>
    </submittedName>
</protein>
<feature type="transmembrane region" description="Helical" evidence="6">
    <location>
        <begin position="14"/>
        <end position="33"/>
    </location>
</feature>
<feature type="transmembrane region" description="Helical" evidence="6">
    <location>
        <begin position="77"/>
        <end position="96"/>
    </location>
</feature>
<evidence type="ECO:0000259" key="7">
    <source>
        <dbReference type="Pfam" id="PF00892"/>
    </source>
</evidence>
<evidence type="ECO:0000256" key="5">
    <source>
        <dbReference type="ARBA" id="ARBA00023136"/>
    </source>
</evidence>
<sequence length="299" mass="30840">MTDTAPPRPRFDPVFPLLSALLVLTWSTGFLGVRGLSDTTPILTILFWRSLISGLVLLPFALRFGPRLDLRAVVEQAGFGTFSMFLYLGGFSLAIGQGLPTGLVALITDMLPLGVALLAGPLLGQHLSARQWLGTGVGVAGVALVSAEGLRLGDAPLWALALPVAGTMAFALSAVMQRRLRPASVAVHQSLCLQCLTAAALFALAALPFGGVAPTPTPAFAAGIGWLVLFATFGGYGTYYLCLTRYPAARVTAVLYLSPPVTMAAAHLAFGEPLSPLMLAGTAVTLAGVALAAARGAQG</sequence>
<dbReference type="Proteomes" id="UP000731907">
    <property type="component" value="Unassembled WGS sequence"/>
</dbReference>
<evidence type="ECO:0000256" key="6">
    <source>
        <dbReference type="SAM" id="Phobius"/>
    </source>
</evidence>
<feature type="domain" description="EamA" evidence="7">
    <location>
        <begin position="17"/>
        <end position="146"/>
    </location>
</feature>
<proteinExistence type="inferred from homology"/>
<evidence type="ECO:0000256" key="1">
    <source>
        <dbReference type="ARBA" id="ARBA00004141"/>
    </source>
</evidence>
<feature type="transmembrane region" description="Helical" evidence="6">
    <location>
        <begin position="156"/>
        <end position="175"/>
    </location>
</feature>
<keyword evidence="3 6" id="KW-0812">Transmembrane</keyword>
<keyword evidence="4 6" id="KW-1133">Transmembrane helix</keyword>
<feature type="transmembrane region" description="Helical" evidence="6">
    <location>
        <begin position="219"/>
        <end position="241"/>
    </location>
</feature>
<dbReference type="EMBL" id="JAAATX020000001">
    <property type="protein sequence ID" value="MBU9696632.1"/>
    <property type="molecule type" value="Genomic_DNA"/>
</dbReference>
<comment type="subcellular location">
    <subcellularLocation>
        <location evidence="1">Membrane</location>
        <topology evidence="1">Multi-pass membrane protein</topology>
    </subcellularLocation>
</comment>
<dbReference type="InterPro" id="IPR000620">
    <property type="entry name" value="EamA_dom"/>
</dbReference>
<keyword evidence="5 6" id="KW-0472">Membrane</keyword>
<feature type="transmembrane region" description="Helical" evidence="6">
    <location>
        <begin position="187"/>
        <end position="207"/>
    </location>
</feature>
<dbReference type="SUPFAM" id="SSF103481">
    <property type="entry name" value="Multidrug resistance efflux transporter EmrE"/>
    <property type="match status" value="2"/>
</dbReference>
<dbReference type="InterPro" id="IPR050638">
    <property type="entry name" value="AA-Vitamin_Transporters"/>
</dbReference>
<feature type="domain" description="EamA" evidence="7">
    <location>
        <begin position="159"/>
        <end position="292"/>
    </location>
</feature>
<name>A0ABS6IZR0_9RHOB</name>
<dbReference type="InterPro" id="IPR037185">
    <property type="entry name" value="EmrE-like"/>
</dbReference>
<evidence type="ECO:0000313" key="9">
    <source>
        <dbReference type="Proteomes" id="UP000731907"/>
    </source>
</evidence>
<gene>
    <name evidence="8" type="ORF">GU927_002110</name>
</gene>
<feature type="transmembrane region" description="Helical" evidence="6">
    <location>
        <begin position="253"/>
        <end position="270"/>
    </location>
</feature>
<evidence type="ECO:0000313" key="8">
    <source>
        <dbReference type="EMBL" id="MBU9696632.1"/>
    </source>
</evidence>
<feature type="transmembrane region" description="Helical" evidence="6">
    <location>
        <begin position="45"/>
        <end position="65"/>
    </location>
</feature>
<dbReference type="PANTHER" id="PTHR32322:SF2">
    <property type="entry name" value="EAMA DOMAIN-CONTAINING PROTEIN"/>
    <property type="match status" value="1"/>
</dbReference>
<comment type="similarity">
    <text evidence="2">Belongs to the EamA transporter family.</text>
</comment>
<comment type="caution">
    <text evidence="8">The sequence shown here is derived from an EMBL/GenBank/DDBJ whole genome shotgun (WGS) entry which is preliminary data.</text>
</comment>